<dbReference type="AlphaFoldDB" id="A0ABD3NZZ1"/>
<feature type="region of interest" description="Disordered" evidence="1">
    <location>
        <begin position="31"/>
        <end position="63"/>
    </location>
</feature>
<reference evidence="2 3" key="1">
    <citation type="submission" date="2024-10" db="EMBL/GenBank/DDBJ databases">
        <title>Updated reference genomes for cyclostephanoid diatoms.</title>
        <authorList>
            <person name="Roberts W.R."/>
            <person name="Alverson A.J."/>
        </authorList>
    </citation>
    <scope>NUCLEOTIDE SEQUENCE [LARGE SCALE GENOMIC DNA]</scope>
    <source>
        <strain evidence="2 3">AJA276-08</strain>
    </source>
</reference>
<evidence type="ECO:0000313" key="2">
    <source>
        <dbReference type="EMBL" id="KAL3780706.1"/>
    </source>
</evidence>
<evidence type="ECO:0000313" key="3">
    <source>
        <dbReference type="Proteomes" id="UP001530315"/>
    </source>
</evidence>
<dbReference type="EMBL" id="JALLAZ020001100">
    <property type="protein sequence ID" value="KAL3780706.1"/>
    <property type="molecule type" value="Genomic_DNA"/>
</dbReference>
<organism evidence="2 3">
    <name type="scientific">Stephanodiscus triporus</name>
    <dbReference type="NCBI Taxonomy" id="2934178"/>
    <lineage>
        <taxon>Eukaryota</taxon>
        <taxon>Sar</taxon>
        <taxon>Stramenopiles</taxon>
        <taxon>Ochrophyta</taxon>
        <taxon>Bacillariophyta</taxon>
        <taxon>Coscinodiscophyceae</taxon>
        <taxon>Thalassiosirophycidae</taxon>
        <taxon>Stephanodiscales</taxon>
        <taxon>Stephanodiscaceae</taxon>
        <taxon>Stephanodiscus</taxon>
    </lineage>
</organism>
<dbReference type="Proteomes" id="UP001530315">
    <property type="component" value="Unassembled WGS sequence"/>
</dbReference>
<evidence type="ECO:0008006" key="4">
    <source>
        <dbReference type="Google" id="ProtNLM"/>
    </source>
</evidence>
<evidence type="ECO:0000256" key="1">
    <source>
        <dbReference type="SAM" id="MobiDB-lite"/>
    </source>
</evidence>
<comment type="caution">
    <text evidence="2">The sequence shown here is derived from an EMBL/GenBank/DDBJ whole genome shotgun (WGS) entry which is preliminary data.</text>
</comment>
<accession>A0ABD3NZZ1</accession>
<dbReference type="PANTHER" id="PTHR37066:SF1">
    <property type="entry name" value="LNS2_PITP DOMAIN-CONTAINING PROTEIN"/>
    <property type="match status" value="1"/>
</dbReference>
<sequence length="260" mass="28615">MILDGMGFVWDTGERNFVRFVNALRHYDRLEGGGGGGDNSPSSSSSSTSMSSSPSRRERRTRVRVPSKFVVPRGIENGWPSDLWDYPLGAKTMAVRQKELYVVGHPHRKRVLEDLGFRWQVGNAALGWLDVVHAAAIYSQMHGRALNVPSSFEVPAPPPIVPPHVVAVADGEDDYDGGAAGDAATAAGCLDAWPWPERLWGLKLGQRLKDVRLKGAYLKGPDAQLRKAQLDNLGFVWNPKRGRMKRFIDGEGDLTESGNR</sequence>
<gene>
    <name evidence="2" type="ORF">ACHAW5_003536</name>
</gene>
<feature type="compositionally biased region" description="Low complexity" evidence="1">
    <location>
        <begin position="40"/>
        <end position="54"/>
    </location>
</feature>
<keyword evidence="3" id="KW-1185">Reference proteome</keyword>
<name>A0ABD3NZZ1_9STRA</name>
<protein>
    <recommendedName>
        <fullName evidence="4">Helicase-associated domain-containing protein</fullName>
    </recommendedName>
</protein>
<dbReference type="PANTHER" id="PTHR37066">
    <property type="entry name" value="HELICASE-ASSOCIATED"/>
    <property type="match status" value="1"/>
</dbReference>
<proteinExistence type="predicted"/>